<evidence type="ECO:0000259" key="16">
    <source>
        <dbReference type="PROSITE" id="PS50011"/>
    </source>
</evidence>
<dbReference type="SMART" id="SM00220">
    <property type="entry name" value="S_TKc"/>
    <property type="match status" value="1"/>
</dbReference>
<evidence type="ECO:0000256" key="14">
    <source>
        <dbReference type="SAM" id="MobiDB-lite"/>
    </source>
</evidence>
<feature type="domain" description="FYVE-type" evidence="17">
    <location>
        <begin position="233"/>
        <end position="293"/>
    </location>
</feature>
<sequence length="1395" mass="155577">MVRGKFTAPERRILITKWVGEAWEQFWQAGYIRKYFEKTGCLLGTVGANPSRIKIQGLDDYQFIPTVPFVINIDDETHSESSDGSTDGEFSEGDNDLEDPSSSDDEAPIQSLQPASFREGDCVKVVDCDGQPLLIGTQPWTCPPYMGNHKKSSRGSESNGGTISHCGWLTKQGGARGGFKNWKKRWFEIKRDCIFYYKARPVAGAEDEQPVLGVLPLSGAAVFAHDATTAADDKVKAVCYECKRTFNMIYKRQKCSICSESFCKDCASLKVAVPSFGFDKPVKVCRRCYNSVVGSQATVKDIGQDNAKKAILSRIATISGDRQFAFLIHTPDRELLVHADTAEEYEEWVSAIRSAIARQTLVAEIAKPVSQREHWEIDYSQLTFLTKIGDGAFGEVFKGRLWGTDVAIKKLKDSEVDDKVLADLKNEVAILSQLRHPNVVLYIGACTVPPNVCIVTEWCDRGSLYDIIYKQKAIIDTRKIIDIATGLAQGMSYLHSLERSIIHRDLKSHNVLLDQNFTVKIADFGLSHVRELAEKSPHADPSAETDEAGGKYGVFGTPEWMAPEVMEGSAYTNKIDIYSFGVVLTELTARQIPLRDRYKITSYVDVFEAVLEDGARPTIPDWIGPTLTELINDCFNVLPSKRPTFMDIIARLTHMFHKSSKTISKEFDVPRLTYMLENSRQTMQELAARELAQMKPSCEPCGQCGSTQSSLSALDDDVKLMFVEKLAILLSIGPPKVANQCCAALVALLTCARDTTFRSASTAVILKELGLAKLLGYCESPDEELKASAKKLAIALTPDLMTIGKDAVNELDRKLASKLESIVTEEMSSLSGQLTHVQSLLDSKRALLNNLQKTSLPGREHRLKKPPSNAQRISNSPTTEEQAPILQIVAGQIINMSFAAPDLTSIPRPRQLSPAFMKGFNLRMNDLRHYDLGLIYDQATDQWQPSLILLFDRELHVFEARAGQSTTDECLAIVRIVDNPNTRVLLGRKGSKPHCVHICEDQDSIVFCARSLAVASLWTSILAPESFTAPAMSPPVESISQRALLDMLSEVALRYQIKSNSTNAWVLSFDPQIQIWFPCFASLADDGVMMLYETSHKRNPIVKIRVTGIHHNNEPSTSPTNKVLTKQPSDTTEWMTRQFEIEGTVLSLVESSPKATKQSERVADRTQFAFCAQSIGERHTWLQQCRRVISGTTTIDPESVSDSLLMTIPQDLKDQLRRNELSNKGNVMHVRDVSGDDDDLRSFPQELEVVEAGDGDDVIPTNANVGFKLAAHAEFVRQFGEATKHGYLLKRGGFRRNWKLRYFYLVGNQLRYFPSHNSFPSECLGIIYTATGSGKRFEVYADKARRQFCFCIENPSRVWHLEAQSEAQMLDWMRCIREAAASMAAEQKHTAATTA</sequence>
<evidence type="ECO:0000259" key="17">
    <source>
        <dbReference type="PROSITE" id="PS50178"/>
    </source>
</evidence>
<dbReference type="PROSITE" id="PS50011">
    <property type="entry name" value="PROTEIN_KINASE_DOM"/>
    <property type="match status" value="1"/>
</dbReference>
<evidence type="ECO:0000256" key="8">
    <source>
        <dbReference type="ARBA" id="ARBA00022833"/>
    </source>
</evidence>
<dbReference type="PROSITE" id="PS50178">
    <property type="entry name" value="ZF_FYVE"/>
    <property type="match status" value="1"/>
</dbReference>
<dbReference type="InterPro" id="IPR008271">
    <property type="entry name" value="Ser/Thr_kinase_AS"/>
</dbReference>
<feature type="domain" description="PH" evidence="15">
    <location>
        <begin position="1281"/>
        <end position="1381"/>
    </location>
</feature>
<comment type="catalytic activity">
    <reaction evidence="11">
        <text>L-seryl-[protein] + ATP = O-phospho-L-seryl-[protein] + ADP + H(+)</text>
        <dbReference type="Rhea" id="RHEA:17989"/>
        <dbReference type="Rhea" id="RHEA-COMP:9863"/>
        <dbReference type="Rhea" id="RHEA-COMP:11604"/>
        <dbReference type="ChEBI" id="CHEBI:15378"/>
        <dbReference type="ChEBI" id="CHEBI:29999"/>
        <dbReference type="ChEBI" id="CHEBI:30616"/>
        <dbReference type="ChEBI" id="CHEBI:83421"/>
        <dbReference type="ChEBI" id="CHEBI:456216"/>
        <dbReference type="EC" id="2.7.11.1"/>
    </reaction>
</comment>
<dbReference type="Gene3D" id="1.10.510.10">
    <property type="entry name" value="Transferase(Phosphotransferase) domain 1"/>
    <property type="match status" value="1"/>
</dbReference>
<evidence type="ECO:0000256" key="12">
    <source>
        <dbReference type="PROSITE-ProRule" id="PRU00091"/>
    </source>
</evidence>
<dbReference type="Pfam" id="PF07714">
    <property type="entry name" value="PK_Tyr_Ser-Thr"/>
    <property type="match status" value="1"/>
</dbReference>
<dbReference type="InterPro" id="IPR017441">
    <property type="entry name" value="Protein_kinase_ATP_BS"/>
</dbReference>
<evidence type="ECO:0000256" key="9">
    <source>
        <dbReference type="ARBA" id="ARBA00022840"/>
    </source>
</evidence>
<dbReference type="GO" id="GO:0008270">
    <property type="term" value="F:zinc ion binding"/>
    <property type="evidence" value="ECO:0007669"/>
    <property type="project" value="UniProtKB-KW"/>
</dbReference>
<accession>A0A3P3Y8S5</accession>
<evidence type="ECO:0000256" key="10">
    <source>
        <dbReference type="ARBA" id="ARBA00047899"/>
    </source>
</evidence>
<dbReference type="PROSITE" id="PS00107">
    <property type="entry name" value="PROTEIN_KINASE_ATP"/>
    <property type="match status" value="1"/>
</dbReference>
<evidence type="ECO:0000256" key="3">
    <source>
        <dbReference type="ARBA" id="ARBA00022679"/>
    </source>
</evidence>
<dbReference type="EC" id="2.7.11.1" evidence="1"/>
<evidence type="ECO:0000256" key="13">
    <source>
        <dbReference type="PROSITE-ProRule" id="PRU10141"/>
    </source>
</evidence>
<feature type="domain" description="PH" evidence="15">
    <location>
        <begin position="162"/>
        <end position="357"/>
    </location>
</feature>
<keyword evidence="8" id="KW-0862">Zinc</keyword>
<dbReference type="Gene3D" id="2.30.29.30">
    <property type="entry name" value="Pleckstrin-homology domain (PH domain)/Phosphotyrosine-binding domain (PTB)"/>
    <property type="match status" value="2"/>
</dbReference>
<evidence type="ECO:0000256" key="11">
    <source>
        <dbReference type="ARBA" id="ARBA00048679"/>
    </source>
</evidence>
<feature type="region of interest" description="Disordered" evidence="14">
    <location>
        <begin position="76"/>
        <end position="109"/>
    </location>
</feature>
<dbReference type="CDD" id="cd13999">
    <property type="entry name" value="STKc_MAP3K-like"/>
    <property type="match status" value="1"/>
</dbReference>
<feature type="compositionally biased region" description="Polar residues" evidence="14">
    <location>
        <begin position="868"/>
        <end position="880"/>
    </location>
</feature>
<dbReference type="PROSITE" id="PS00108">
    <property type="entry name" value="PROTEIN_KINASE_ST"/>
    <property type="match status" value="1"/>
</dbReference>
<reference evidence="18 19" key="1">
    <citation type="submission" date="2018-03" db="EMBL/GenBank/DDBJ databases">
        <authorList>
            <person name="Fogelqvist J."/>
        </authorList>
    </citation>
    <scope>NUCLEOTIDE SEQUENCE [LARGE SCALE GENOMIC DNA]</scope>
</reference>
<dbReference type="PANTHER" id="PTHR44329:SF288">
    <property type="entry name" value="MITOGEN-ACTIVATED PROTEIN KINASE KINASE KINASE 20"/>
    <property type="match status" value="1"/>
</dbReference>
<dbReference type="InterPro" id="IPR001849">
    <property type="entry name" value="PH_domain"/>
</dbReference>
<dbReference type="SUPFAM" id="SSF56112">
    <property type="entry name" value="Protein kinase-like (PK-like)"/>
    <property type="match status" value="1"/>
</dbReference>
<feature type="domain" description="Protein kinase" evidence="16">
    <location>
        <begin position="382"/>
        <end position="657"/>
    </location>
</feature>
<feature type="compositionally biased region" description="Acidic residues" evidence="14">
    <location>
        <begin position="89"/>
        <end position="107"/>
    </location>
</feature>
<dbReference type="Gene3D" id="3.30.40.10">
    <property type="entry name" value="Zinc/RING finger domain, C3HC4 (zinc finger)"/>
    <property type="match status" value="1"/>
</dbReference>
<dbReference type="PROSITE" id="PS50003">
    <property type="entry name" value="PH_DOMAIN"/>
    <property type="match status" value="2"/>
</dbReference>
<evidence type="ECO:0000256" key="6">
    <source>
        <dbReference type="ARBA" id="ARBA00022771"/>
    </source>
</evidence>
<dbReference type="CDD" id="cd00821">
    <property type="entry name" value="PH"/>
    <property type="match status" value="1"/>
</dbReference>
<evidence type="ECO:0000256" key="1">
    <source>
        <dbReference type="ARBA" id="ARBA00012513"/>
    </source>
</evidence>
<dbReference type="InterPro" id="IPR013083">
    <property type="entry name" value="Znf_RING/FYVE/PHD"/>
</dbReference>
<dbReference type="InterPro" id="IPR051681">
    <property type="entry name" value="Ser/Thr_Kinases-Pseudokinases"/>
</dbReference>
<evidence type="ECO:0000313" key="19">
    <source>
        <dbReference type="Proteomes" id="UP000290189"/>
    </source>
</evidence>
<dbReference type="SUPFAM" id="SSF57903">
    <property type="entry name" value="FYVE/PHD zinc finger"/>
    <property type="match status" value="1"/>
</dbReference>
<dbReference type="InterPro" id="IPR011009">
    <property type="entry name" value="Kinase-like_dom_sf"/>
</dbReference>
<keyword evidence="7" id="KW-0418">Kinase</keyword>
<dbReference type="SMART" id="SM00064">
    <property type="entry name" value="FYVE"/>
    <property type="match status" value="1"/>
</dbReference>
<evidence type="ECO:0000256" key="7">
    <source>
        <dbReference type="ARBA" id="ARBA00022777"/>
    </source>
</evidence>
<keyword evidence="3" id="KW-0808">Transferase</keyword>
<dbReference type="Gene3D" id="3.30.200.20">
    <property type="entry name" value="Phosphorylase Kinase, domain 1"/>
    <property type="match status" value="1"/>
</dbReference>
<evidence type="ECO:0000256" key="2">
    <source>
        <dbReference type="ARBA" id="ARBA00022527"/>
    </source>
</evidence>
<proteinExistence type="predicted"/>
<gene>
    <name evidence="18" type="ORF">PLBR_LOCUS3762</name>
</gene>
<evidence type="ECO:0000256" key="5">
    <source>
        <dbReference type="ARBA" id="ARBA00022741"/>
    </source>
</evidence>
<evidence type="ECO:0000259" key="15">
    <source>
        <dbReference type="PROSITE" id="PS50003"/>
    </source>
</evidence>
<dbReference type="GO" id="GO:0005524">
    <property type="term" value="F:ATP binding"/>
    <property type="evidence" value="ECO:0007669"/>
    <property type="project" value="UniProtKB-UniRule"/>
</dbReference>
<name>A0A3P3Y8S5_PLABS</name>
<dbReference type="Proteomes" id="UP000290189">
    <property type="component" value="Unassembled WGS sequence"/>
</dbReference>
<dbReference type="EMBL" id="OVEO01000006">
    <property type="protein sequence ID" value="SPQ96547.1"/>
    <property type="molecule type" value="Genomic_DNA"/>
</dbReference>
<dbReference type="InterPro" id="IPR011993">
    <property type="entry name" value="PH-like_dom_sf"/>
</dbReference>
<keyword evidence="4" id="KW-0479">Metal-binding</keyword>
<keyword evidence="18" id="KW-0496">Mitochondrion</keyword>
<dbReference type="InterPro" id="IPR001245">
    <property type="entry name" value="Ser-Thr/Tyr_kinase_cat_dom"/>
</dbReference>
<evidence type="ECO:0000256" key="4">
    <source>
        <dbReference type="ARBA" id="ARBA00022723"/>
    </source>
</evidence>
<dbReference type="PANTHER" id="PTHR44329">
    <property type="entry name" value="SERINE/THREONINE-PROTEIN KINASE TNNI3K-RELATED"/>
    <property type="match status" value="1"/>
</dbReference>
<organism evidence="18 19">
    <name type="scientific">Plasmodiophora brassicae</name>
    <name type="common">Clubroot disease agent</name>
    <dbReference type="NCBI Taxonomy" id="37360"/>
    <lineage>
        <taxon>Eukaryota</taxon>
        <taxon>Sar</taxon>
        <taxon>Rhizaria</taxon>
        <taxon>Endomyxa</taxon>
        <taxon>Phytomyxea</taxon>
        <taxon>Plasmodiophorida</taxon>
        <taxon>Plasmodiophoridae</taxon>
        <taxon>Plasmodiophora</taxon>
    </lineage>
</organism>
<feature type="region of interest" description="Disordered" evidence="14">
    <location>
        <begin position="858"/>
        <end position="880"/>
    </location>
</feature>
<comment type="catalytic activity">
    <reaction evidence="10">
        <text>L-threonyl-[protein] + ATP = O-phospho-L-threonyl-[protein] + ADP + H(+)</text>
        <dbReference type="Rhea" id="RHEA:46608"/>
        <dbReference type="Rhea" id="RHEA-COMP:11060"/>
        <dbReference type="Rhea" id="RHEA-COMP:11605"/>
        <dbReference type="ChEBI" id="CHEBI:15378"/>
        <dbReference type="ChEBI" id="CHEBI:30013"/>
        <dbReference type="ChEBI" id="CHEBI:30616"/>
        <dbReference type="ChEBI" id="CHEBI:61977"/>
        <dbReference type="ChEBI" id="CHEBI:456216"/>
        <dbReference type="EC" id="2.7.11.1"/>
    </reaction>
</comment>
<dbReference type="GO" id="GO:0005737">
    <property type="term" value="C:cytoplasm"/>
    <property type="evidence" value="ECO:0007669"/>
    <property type="project" value="UniProtKB-ARBA"/>
</dbReference>
<dbReference type="CDD" id="cd00065">
    <property type="entry name" value="FYVE_like_SF"/>
    <property type="match status" value="1"/>
</dbReference>
<keyword evidence="5 13" id="KW-0547">Nucleotide-binding</keyword>
<dbReference type="SUPFAM" id="SSF50729">
    <property type="entry name" value="PH domain-like"/>
    <property type="match status" value="2"/>
</dbReference>
<dbReference type="InterPro" id="IPR011011">
    <property type="entry name" value="Znf_FYVE_PHD"/>
</dbReference>
<dbReference type="InterPro" id="IPR000306">
    <property type="entry name" value="Znf_FYVE"/>
</dbReference>
<dbReference type="SMART" id="SM00233">
    <property type="entry name" value="PH"/>
    <property type="match status" value="4"/>
</dbReference>
<evidence type="ECO:0000313" key="18">
    <source>
        <dbReference type="EMBL" id="SPQ96547.1"/>
    </source>
</evidence>
<dbReference type="Pfam" id="PF01363">
    <property type="entry name" value="FYVE"/>
    <property type="match status" value="1"/>
</dbReference>
<dbReference type="FunFam" id="3.30.200.20:FF:000060">
    <property type="entry name" value="Serine/threonine-protein kinase isoform 1"/>
    <property type="match status" value="1"/>
</dbReference>
<dbReference type="Pfam" id="PF00169">
    <property type="entry name" value="PH"/>
    <property type="match status" value="2"/>
</dbReference>
<dbReference type="GO" id="GO:0004674">
    <property type="term" value="F:protein serine/threonine kinase activity"/>
    <property type="evidence" value="ECO:0007669"/>
    <property type="project" value="UniProtKB-KW"/>
</dbReference>
<geneLocation type="mitochondrion" evidence="18"/>
<keyword evidence="6 12" id="KW-0863">Zinc-finger</keyword>
<dbReference type="InterPro" id="IPR017455">
    <property type="entry name" value="Znf_FYVE-rel"/>
</dbReference>
<dbReference type="InterPro" id="IPR000719">
    <property type="entry name" value="Prot_kinase_dom"/>
</dbReference>
<feature type="binding site" evidence="13">
    <location>
        <position position="410"/>
    </location>
    <ligand>
        <name>ATP</name>
        <dbReference type="ChEBI" id="CHEBI:30616"/>
    </ligand>
</feature>
<keyword evidence="2" id="KW-0723">Serine/threonine-protein kinase</keyword>
<keyword evidence="9 13" id="KW-0067">ATP-binding</keyword>
<protein>
    <recommendedName>
        <fullName evidence="1">non-specific serine/threonine protein kinase</fullName>
        <ecNumber evidence="1">2.7.11.1</ecNumber>
    </recommendedName>
</protein>